<keyword evidence="3" id="KW-1185">Reference proteome</keyword>
<evidence type="ECO:0000313" key="2">
    <source>
        <dbReference type="EMBL" id="RAL67401.1"/>
    </source>
</evidence>
<feature type="compositionally biased region" description="Acidic residues" evidence="1">
    <location>
        <begin position="111"/>
        <end position="121"/>
    </location>
</feature>
<feature type="region of interest" description="Disordered" evidence="1">
    <location>
        <begin position="108"/>
        <end position="129"/>
    </location>
</feature>
<dbReference type="Proteomes" id="UP000249056">
    <property type="component" value="Unassembled WGS sequence"/>
</dbReference>
<evidence type="ECO:0000313" key="3">
    <source>
        <dbReference type="Proteomes" id="UP000249056"/>
    </source>
</evidence>
<accession>A0A395J4Y0</accession>
<evidence type="ECO:0000256" key="1">
    <source>
        <dbReference type="SAM" id="MobiDB-lite"/>
    </source>
</evidence>
<comment type="caution">
    <text evidence="2">The sequence shown here is derived from an EMBL/GenBank/DDBJ whole genome shotgun (WGS) entry which is preliminary data.</text>
</comment>
<organism evidence="2 3">
    <name type="scientific">Monilinia fructigena</name>
    <dbReference type="NCBI Taxonomy" id="38457"/>
    <lineage>
        <taxon>Eukaryota</taxon>
        <taxon>Fungi</taxon>
        <taxon>Dikarya</taxon>
        <taxon>Ascomycota</taxon>
        <taxon>Pezizomycotina</taxon>
        <taxon>Leotiomycetes</taxon>
        <taxon>Helotiales</taxon>
        <taxon>Sclerotiniaceae</taxon>
        <taxon>Monilinia</taxon>
    </lineage>
</organism>
<feature type="compositionally biased region" description="Acidic residues" evidence="1">
    <location>
        <begin position="66"/>
        <end position="80"/>
    </location>
</feature>
<proteinExistence type="predicted"/>
<feature type="compositionally biased region" description="Basic residues" evidence="1">
    <location>
        <begin position="47"/>
        <end position="62"/>
    </location>
</feature>
<dbReference type="AlphaFoldDB" id="A0A395J4Y0"/>
<dbReference type="EMBL" id="QKRW01000003">
    <property type="protein sequence ID" value="RAL67401.1"/>
    <property type="molecule type" value="Genomic_DNA"/>
</dbReference>
<name>A0A395J4Y0_9HELO</name>
<sequence length="129" mass="14918">MASMDMKLLIEVLSQIEVGHIDYDPRNSVGGAKKFGLVSPKKAGPSSKKKGHRRPKKSRRRTITMESDEEEEEDEEEMDYDKEAMDVEIKMEIPSRKLPYRRARATNLVEETSDAENEQEEKEYNVQGR</sequence>
<reference evidence="2 3" key="1">
    <citation type="submission" date="2018-06" db="EMBL/GenBank/DDBJ databases">
        <title>Genome Sequence of the Brown Rot Fungal Pathogen Monilinia fructigena.</title>
        <authorList>
            <person name="Landi L."/>
            <person name="De Miccolis Angelini R.M."/>
            <person name="Pollastro S."/>
            <person name="Abate D."/>
            <person name="Faretra F."/>
            <person name="Romanazzi G."/>
        </authorList>
    </citation>
    <scope>NUCLEOTIDE SEQUENCE [LARGE SCALE GENOMIC DNA]</scope>
    <source>
        <strain evidence="2 3">Mfrg269</strain>
    </source>
</reference>
<feature type="region of interest" description="Disordered" evidence="1">
    <location>
        <begin position="22"/>
        <end position="87"/>
    </location>
</feature>
<gene>
    <name evidence="2" type="ORF">DID88_008156</name>
</gene>
<protein>
    <submittedName>
        <fullName evidence="2">Uncharacterized protein</fullName>
    </submittedName>
</protein>
<dbReference type="OrthoDB" id="3944408at2759"/>